<dbReference type="InterPro" id="IPR017441">
    <property type="entry name" value="Protein_kinase_ATP_BS"/>
</dbReference>
<dbReference type="GO" id="GO:0004674">
    <property type="term" value="F:protein serine/threonine kinase activity"/>
    <property type="evidence" value="ECO:0007669"/>
    <property type="project" value="UniProtKB-KW"/>
</dbReference>
<feature type="binding site" evidence="11">
    <location>
        <position position="203"/>
    </location>
    <ligand>
        <name>ATP</name>
        <dbReference type="ChEBI" id="CHEBI:30616"/>
    </ligand>
</feature>
<evidence type="ECO:0000259" key="12">
    <source>
        <dbReference type="PROSITE" id="PS50011"/>
    </source>
</evidence>
<comment type="catalytic activity">
    <reaction evidence="10">
        <text>L-seryl-[protein] + ATP = O-phospho-L-seryl-[protein] + ADP + H(+)</text>
        <dbReference type="Rhea" id="RHEA:17989"/>
        <dbReference type="Rhea" id="RHEA-COMP:9863"/>
        <dbReference type="Rhea" id="RHEA-COMP:11604"/>
        <dbReference type="ChEBI" id="CHEBI:15378"/>
        <dbReference type="ChEBI" id="CHEBI:29999"/>
        <dbReference type="ChEBI" id="CHEBI:30616"/>
        <dbReference type="ChEBI" id="CHEBI:83421"/>
        <dbReference type="ChEBI" id="CHEBI:456216"/>
        <dbReference type="EC" id="2.7.11.1"/>
    </reaction>
</comment>
<dbReference type="PROSITE" id="PS00108">
    <property type="entry name" value="PROTEIN_KINASE_ST"/>
    <property type="match status" value="1"/>
</dbReference>
<dbReference type="PANTHER" id="PTHR24356">
    <property type="entry name" value="SERINE/THREONINE-PROTEIN KINASE"/>
    <property type="match status" value="1"/>
</dbReference>
<dbReference type="GO" id="GO:0005524">
    <property type="term" value="F:ATP binding"/>
    <property type="evidence" value="ECO:0007669"/>
    <property type="project" value="UniProtKB-UniRule"/>
</dbReference>
<dbReference type="InterPro" id="IPR000719">
    <property type="entry name" value="Prot_kinase_dom"/>
</dbReference>
<dbReference type="InterPro" id="IPR011009">
    <property type="entry name" value="Kinase-like_dom_sf"/>
</dbReference>
<organism evidence="13 14">
    <name type="scientific">Galendromus occidentalis</name>
    <name type="common">western predatory mite</name>
    <dbReference type="NCBI Taxonomy" id="34638"/>
    <lineage>
        <taxon>Eukaryota</taxon>
        <taxon>Metazoa</taxon>
        <taxon>Ecdysozoa</taxon>
        <taxon>Arthropoda</taxon>
        <taxon>Chelicerata</taxon>
        <taxon>Arachnida</taxon>
        <taxon>Acari</taxon>
        <taxon>Parasitiformes</taxon>
        <taxon>Mesostigmata</taxon>
        <taxon>Gamasina</taxon>
        <taxon>Phytoseioidea</taxon>
        <taxon>Phytoseiidae</taxon>
        <taxon>Typhlodrominae</taxon>
        <taxon>Galendromus</taxon>
    </lineage>
</organism>
<keyword evidence="3" id="KW-0723">Serine/threonine-protein kinase</keyword>
<dbReference type="PANTHER" id="PTHR24356:SF1">
    <property type="entry name" value="SERINE_THREONINE-PROTEIN KINASE GREATWALL"/>
    <property type="match status" value="1"/>
</dbReference>
<dbReference type="PROSITE" id="PS50011">
    <property type="entry name" value="PROTEIN_KINASE_DOM"/>
    <property type="match status" value="1"/>
</dbReference>
<evidence type="ECO:0000256" key="3">
    <source>
        <dbReference type="ARBA" id="ARBA00022527"/>
    </source>
</evidence>
<evidence type="ECO:0000256" key="11">
    <source>
        <dbReference type="PROSITE-ProRule" id="PRU10141"/>
    </source>
</evidence>
<dbReference type="AlphaFoldDB" id="A0AAJ7L7L7"/>
<protein>
    <recommendedName>
        <fullName evidence="2">Serine/threonine-protein kinase greatwall</fullName>
        <ecNumber evidence="1">2.7.11.1</ecNumber>
    </recommendedName>
    <alternativeName>
        <fullName evidence="8">Microtubule-associated serine/threonine-protein kinase-like</fullName>
    </alternativeName>
</protein>
<dbReference type="SUPFAM" id="SSF56112">
    <property type="entry name" value="Protein kinase-like (PK-like)"/>
    <property type="match status" value="1"/>
</dbReference>
<keyword evidence="5 11" id="KW-0547">Nucleotide-binding</keyword>
<evidence type="ECO:0000313" key="13">
    <source>
        <dbReference type="Proteomes" id="UP000694867"/>
    </source>
</evidence>
<evidence type="ECO:0000256" key="4">
    <source>
        <dbReference type="ARBA" id="ARBA00022679"/>
    </source>
</evidence>
<proteinExistence type="predicted"/>
<dbReference type="Gene3D" id="1.10.510.10">
    <property type="entry name" value="Transferase(Phosphotransferase) domain 1"/>
    <property type="match status" value="1"/>
</dbReference>
<accession>A0AAJ7L7L7</accession>
<evidence type="ECO:0000256" key="1">
    <source>
        <dbReference type="ARBA" id="ARBA00012513"/>
    </source>
</evidence>
<evidence type="ECO:0000256" key="8">
    <source>
        <dbReference type="ARBA" id="ARBA00033099"/>
    </source>
</evidence>
<dbReference type="Proteomes" id="UP000694867">
    <property type="component" value="Unplaced"/>
</dbReference>
<keyword evidence="6" id="KW-0418">Kinase</keyword>
<evidence type="ECO:0000256" key="2">
    <source>
        <dbReference type="ARBA" id="ARBA00022148"/>
    </source>
</evidence>
<dbReference type="GeneID" id="108864688"/>
<dbReference type="GO" id="GO:0035556">
    <property type="term" value="P:intracellular signal transduction"/>
    <property type="evidence" value="ECO:0007669"/>
    <property type="project" value="TreeGrafter"/>
</dbReference>
<name>A0AAJ7L7L7_9ACAR</name>
<evidence type="ECO:0000256" key="10">
    <source>
        <dbReference type="ARBA" id="ARBA00048679"/>
    </source>
</evidence>
<keyword evidence="13" id="KW-1185">Reference proteome</keyword>
<dbReference type="Pfam" id="PF00069">
    <property type="entry name" value="Pkinase"/>
    <property type="match status" value="1"/>
</dbReference>
<feature type="domain" description="Protein kinase" evidence="12">
    <location>
        <begin position="175"/>
        <end position="458"/>
    </location>
</feature>
<evidence type="ECO:0000256" key="6">
    <source>
        <dbReference type="ARBA" id="ARBA00022777"/>
    </source>
</evidence>
<dbReference type="SMART" id="SM00220">
    <property type="entry name" value="S_TKc"/>
    <property type="match status" value="1"/>
</dbReference>
<dbReference type="InterPro" id="IPR008271">
    <property type="entry name" value="Ser/Thr_kinase_AS"/>
</dbReference>
<dbReference type="RefSeq" id="XP_018496313.1">
    <property type="nucleotide sequence ID" value="XM_018640797.1"/>
</dbReference>
<keyword evidence="7 11" id="KW-0067">ATP-binding</keyword>
<dbReference type="Gene3D" id="3.30.200.20">
    <property type="entry name" value="Phosphorylase Kinase, domain 1"/>
    <property type="match status" value="1"/>
</dbReference>
<dbReference type="InterPro" id="IPR050236">
    <property type="entry name" value="Ser_Thr_kinase_AGC"/>
</dbReference>
<dbReference type="EC" id="2.7.11.1" evidence="1"/>
<evidence type="ECO:0000256" key="7">
    <source>
        <dbReference type="ARBA" id="ARBA00022840"/>
    </source>
</evidence>
<evidence type="ECO:0000313" key="14">
    <source>
        <dbReference type="RefSeq" id="XP_018496313.1"/>
    </source>
</evidence>
<dbReference type="PROSITE" id="PS00107">
    <property type="entry name" value="PROTEIN_KINASE_ATP"/>
    <property type="match status" value="1"/>
</dbReference>
<sequence length="808" mass="90604">MRRSASDDSEPLVPAPKKVRRAIKILADKNPALLEAPIAFLNLYTQEFESSKCLDRSPPLQYCLRQCFLGFQDVCRQIQKRTLKAVILRENIMNLVSLGNTVGKSYPETAEPVCAQLVKLIAMLDELDRQLADASGLPPVNWSSIVSALKQRSAMKRKSSEVKHKTSFVPSLDDLTVTKTLGRGAFGAVYKGTFKDILEVAIKIVPQSKLRFDSNNESAYIDKMLAAVVPNHPFICRMFCAFMASGKANPSGVAVSINVMEAIDGADITELVTRVQAPSFSTVMSITQQLLMAIEHMHFTGFVHRDIKLANILLSRDGRVKVIDFDVNKLCIALSGTQHQISFFARTAAECAGGDKAGTEAYMAPEVHQCKEFGRASDFWSVGVVLFRLAFGRLPFRGQAIAEEIVDCDIEWTRIKNLPPATPKKSGLKELISQLLVKDPKKRLGSRDYNDIFDHRTFAETNWRSLPSSVALTEDMENLFAAKDRESRVVAKAPPAHSQIFALEDLVDYAGEHQKLFTFSSRVIRHLMSETGGHSRDFDEGKEIKDDTLSFRHCQQLVKQAEDTTCGTTTFDDRKHNAREPVQVIIQEFYRKSCLRRVPPLAVQRLLCEDGMYRFMVASIAPGVKFLSETALYQGDLLLELDRIPLTGLPLGRIQTLLLKVGSPLVATVAQRNPFRDLGEATLNVENYANVHRAIVLNFRSRRKRRVGCFCRRRHYHGFELCVRKLFANENWEPCCLVSSHDLIWQKCGEDSNMFTGDIVLSINQKRLAELLRDAKADQILSDAIDSPRLDLEIVPCSVLRLGNLPRG</sequence>
<keyword evidence="4" id="KW-0808">Transferase</keyword>
<gene>
    <name evidence="14" type="primary">LOC108864688</name>
</gene>
<reference evidence="14" key="1">
    <citation type="submission" date="2025-08" db="UniProtKB">
        <authorList>
            <consortium name="RefSeq"/>
        </authorList>
    </citation>
    <scope>IDENTIFICATION</scope>
</reference>
<evidence type="ECO:0000256" key="9">
    <source>
        <dbReference type="ARBA" id="ARBA00047899"/>
    </source>
</evidence>
<evidence type="ECO:0000256" key="5">
    <source>
        <dbReference type="ARBA" id="ARBA00022741"/>
    </source>
</evidence>
<comment type="catalytic activity">
    <reaction evidence="9">
        <text>L-threonyl-[protein] + ATP = O-phospho-L-threonyl-[protein] + ADP + H(+)</text>
        <dbReference type="Rhea" id="RHEA:46608"/>
        <dbReference type="Rhea" id="RHEA-COMP:11060"/>
        <dbReference type="Rhea" id="RHEA-COMP:11605"/>
        <dbReference type="ChEBI" id="CHEBI:15378"/>
        <dbReference type="ChEBI" id="CHEBI:30013"/>
        <dbReference type="ChEBI" id="CHEBI:30616"/>
        <dbReference type="ChEBI" id="CHEBI:61977"/>
        <dbReference type="ChEBI" id="CHEBI:456216"/>
        <dbReference type="EC" id="2.7.11.1"/>
    </reaction>
</comment>
<dbReference type="KEGG" id="goe:108864688"/>